<sequence>MLNCIDNSGATIVECVANLRMKRHGRIGDRIIVVVQKSRSIGDSGPGNASAAAGNKVRRGDIRHAIIVRTAKKVQRKDGMVVRFDDNACALIGKNGEPLGTRINGVVGAELRSKQQSKILSLASMHV</sequence>
<comment type="caution">
    <text evidence="7">The sequence shown here is derived from an EMBL/GenBank/DDBJ whole genome shotgun (WGS) entry which is preliminary data.</text>
</comment>
<name>A0A8H3PHL4_9LECA</name>
<evidence type="ECO:0000256" key="2">
    <source>
        <dbReference type="ARBA" id="ARBA00022980"/>
    </source>
</evidence>
<dbReference type="InterPro" id="IPR005745">
    <property type="entry name" value="Ribosomal_uL14_bac-type"/>
</dbReference>
<dbReference type="GO" id="GO:0070180">
    <property type="term" value="F:large ribosomal subunit rRNA binding"/>
    <property type="evidence" value="ECO:0007669"/>
    <property type="project" value="TreeGrafter"/>
</dbReference>
<dbReference type="EMBL" id="CAJPDR010000604">
    <property type="protein sequence ID" value="CAF9940474.1"/>
    <property type="molecule type" value="Genomic_DNA"/>
</dbReference>
<dbReference type="CDD" id="cd00337">
    <property type="entry name" value="Ribosomal_uL14"/>
    <property type="match status" value="1"/>
</dbReference>
<proteinExistence type="inferred from homology"/>
<evidence type="ECO:0000256" key="6">
    <source>
        <dbReference type="RuleBase" id="RU003949"/>
    </source>
</evidence>
<protein>
    <recommendedName>
        <fullName evidence="5">Large ribosomal subunit protein uL14m</fullName>
    </recommendedName>
</protein>
<evidence type="ECO:0000256" key="3">
    <source>
        <dbReference type="ARBA" id="ARBA00023274"/>
    </source>
</evidence>
<reference evidence="7" key="1">
    <citation type="submission" date="2021-03" db="EMBL/GenBank/DDBJ databases">
        <authorList>
            <person name="Tagirdzhanova G."/>
        </authorList>
    </citation>
    <scope>NUCLEOTIDE SEQUENCE</scope>
</reference>
<evidence type="ECO:0000313" key="7">
    <source>
        <dbReference type="EMBL" id="CAF9940474.1"/>
    </source>
</evidence>
<dbReference type="SUPFAM" id="SSF50193">
    <property type="entry name" value="Ribosomal protein L14"/>
    <property type="match status" value="1"/>
</dbReference>
<evidence type="ECO:0000256" key="5">
    <source>
        <dbReference type="ARBA" id="ARBA00040118"/>
    </source>
</evidence>
<evidence type="ECO:0000256" key="1">
    <source>
        <dbReference type="ARBA" id="ARBA00010745"/>
    </source>
</evidence>
<dbReference type="InterPro" id="IPR000218">
    <property type="entry name" value="Ribosomal_uL14"/>
</dbReference>
<dbReference type="OrthoDB" id="274765at2759"/>
<evidence type="ECO:0000256" key="4">
    <source>
        <dbReference type="ARBA" id="ARBA00037226"/>
    </source>
</evidence>
<dbReference type="AlphaFoldDB" id="A0A8H3PHL4"/>
<dbReference type="Gene3D" id="2.40.150.20">
    <property type="entry name" value="Ribosomal protein L14"/>
    <property type="match status" value="1"/>
</dbReference>
<gene>
    <name evidence="7" type="ORF">ALECFALPRED_008690</name>
</gene>
<organism evidence="7 8">
    <name type="scientific">Alectoria fallacina</name>
    <dbReference type="NCBI Taxonomy" id="1903189"/>
    <lineage>
        <taxon>Eukaryota</taxon>
        <taxon>Fungi</taxon>
        <taxon>Dikarya</taxon>
        <taxon>Ascomycota</taxon>
        <taxon>Pezizomycotina</taxon>
        <taxon>Lecanoromycetes</taxon>
        <taxon>OSLEUM clade</taxon>
        <taxon>Lecanoromycetidae</taxon>
        <taxon>Lecanorales</taxon>
        <taxon>Lecanorineae</taxon>
        <taxon>Parmeliaceae</taxon>
        <taxon>Alectoria</taxon>
    </lineage>
</organism>
<accession>A0A8H3PHL4</accession>
<keyword evidence="2 6" id="KW-0689">Ribosomal protein</keyword>
<dbReference type="NCBIfam" id="TIGR01067">
    <property type="entry name" value="rplN_bact"/>
    <property type="match status" value="1"/>
</dbReference>
<dbReference type="InterPro" id="IPR036853">
    <property type="entry name" value="Ribosomal_uL14_sf"/>
</dbReference>
<dbReference type="SMART" id="SM01374">
    <property type="entry name" value="Ribosomal_L14"/>
    <property type="match status" value="1"/>
</dbReference>
<dbReference type="GO" id="GO:0005762">
    <property type="term" value="C:mitochondrial large ribosomal subunit"/>
    <property type="evidence" value="ECO:0007669"/>
    <property type="project" value="TreeGrafter"/>
</dbReference>
<keyword evidence="3 6" id="KW-0687">Ribonucleoprotein</keyword>
<comment type="similarity">
    <text evidence="1 6">Belongs to the universal ribosomal protein uL14 family.</text>
</comment>
<dbReference type="PANTHER" id="PTHR11761:SF3">
    <property type="entry name" value="LARGE RIBOSOMAL SUBUNIT PROTEIN UL14M"/>
    <property type="match status" value="1"/>
</dbReference>
<dbReference type="FunFam" id="2.40.150.20:FF:000005">
    <property type="entry name" value="50S ribosomal protein L14"/>
    <property type="match status" value="1"/>
</dbReference>
<evidence type="ECO:0000313" key="8">
    <source>
        <dbReference type="Proteomes" id="UP000664203"/>
    </source>
</evidence>
<dbReference type="Pfam" id="PF00238">
    <property type="entry name" value="Ribosomal_L14"/>
    <property type="match status" value="1"/>
</dbReference>
<dbReference type="GO" id="GO:0006412">
    <property type="term" value="P:translation"/>
    <property type="evidence" value="ECO:0007669"/>
    <property type="project" value="InterPro"/>
</dbReference>
<comment type="function">
    <text evidence="4">Component of the mitochondrial ribosome (mitoribosome), a dedicated translation machinery responsible for the synthesis of mitochondrial genome-encoded proteins, including at least some of the essential transmembrane subunits of the mitochondrial respiratory chain. The mitoribosomes are attached to the mitochondrial inner membrane and translation products are cotranslationally integrated into the membrane.</text>
</comment>
<dbReference type="HAMAP" id="MF_01367">
    <property type="entry name" value="Ribosomal_uL14"/>
    <property type="match status" value="1"/>
</dbReference>
<dbReference type="PANTHER" id="PTHR11761">
    <property type="entry name" value="50S/60S RIBOSOMAL PROTEIN L14/L23"/>
    <property type="match status" value="1"/>
</dbReference>
<keyword evidence="8" id="KW-1185">Reference proteome</keyword>
<dbReference type="GO" id="GO:0003735">
    <property type="term" value="F:structural constituent of ribosome"/>
    <property type="evidence" value="ECO:0007669"/>
    <property type="project" value="InterPro"/>
</dbReference>
<dbReference type="Proteomes" id="UP000664203">
    <property type="component" value="Unassembled WGS sequence"/>
</dbReference>